<dbReference type="CDD" id="cd00041">
    <property type="entry name" value="CUB"/>
    <property type="match status" value="1"/>
</dbReference>
<feature type="signal peptide" evidence="2">
    <location>
        <begin position="1"/>
        <end position="19"/>
    </location>
</feature>
<feature type="chain" id="PRO_5023094503" evidence="2">
    <location>
        <begin position="20"/>
        <end position="1325"/>
    </location>
</feature>
<accession>A0A5C6ZIN4</accession>
<dbReference type="Gene3D" id="2.60.120.290">
    <property type="entry name" value="Spermadhesin, CUB domain"/>
    <property type="match status" value="1"/>
</dbReference>
<organism evidence="4 5">
    <name type="scientific">Subsaximicrobium wynnwilliamsii</name>
    <dbReference type="NCBI Taxonomy" id="291179"/>
    <lineage>
        <taxon>Bacteria</taxon>
        <taxon>Pseudomonadati</taxon>
        <taxon>Bacteroidota</taxon>
        <taxon>Flavobacteriia</taxon>
        <taxon>Flavobacteriales</taxon>
        <taxon>Flavobacteriaceae</taxon>
        <taxon>Subsaximicrobium</taxon>
    </lineage>
</organism>
<dbReference type="SMART" id="SM00089">
    <property type="entry name" value="PKD"/>
    <property type="match status" value="1"/>
</dbReference>
<name>A0A5C6ZIN4_9FLAO</name>
<dbReference type="Pfam" id="PF00431">
    <property type="entry name" value="CUB"/>
    <property type="match status" value="1"/>
</dbReference>
<dbReference type="SUPFAM" id="SSF49299">
    <property type="entry name" value="PKD domain"/>
    <property type="match status" value="1"/>
</dbReference>
<evidence type="ECO:0000313" key="4">
    <source>
        <dbReference type="EMBL" id="TXD90034.1"/>
    </source>
</evidence>
<keyword evidence="5" id="KW-1185">Reference proteome</keyword>
<dbReference type="PROSITE" id="PS50093">
    <property type="entry name" value="PKD"/>
    <property type="match status" value="1"/>
</dbReference>
<feature type="domain" description="PKD" evidence="3">
    <location>
        <begin position="178"/>
        <end position="238"/>
    </location>
</feature>
<dbReference type="OrthoDB" id="608579at2"/>
<evidence type="ECO:0000256" key="1">
    <source>
        <dbReference type="ARBA" id="ARBA00023157"/>
    </source>
</evidence>
<dbReference type="Pfam" id="PF18911">
    <property type="entry name" value="PKD_4"/>
    <property type="match status" value="1"/>
</dbReference>
<dbReference type="InterPro" id="IPR035986">
    <property type="entry name" value="PKD_dom_sf"/>
</dbReference>
<evidence type="ECO:0000256" key="2">
    <source>
        <dbReference type="SAM" id="SignalP"/>
    </source>
</evidence>
<dbReference type="EMBL" id="VORO01000004">
    <property type="protein sequence ID" value="TXD90034.1"/>
    <property type="molecule type" value="Genomic_DNA"/>
</dbReference>
<dbReference type="SUPFAM" id="SSF49854">
    <property type="entry name" value="Spermadhesin, CUB domain"/>
    <property type="match status" value="1"/>
</dbReference>
<keyword evidence="1" id="KW-1015">Disulfide bond</keyword>
<dbReference type="Gene3D" id="2.60.40.10">
    <property type="entry name" value="Immunoglobulins"/>
    <property type="match status" value="1"/>
</dbReference>
<dbReference type="Proteomes" id="UP000321578">
    <property type="component" value="Unassembled WGS sequence"/>
</dbReference>
<feature type="non-terminal residue" evidence="4">
    <location>
        <position position="1325"/>
    </location>
</feature>
<reference evidence="4 5" key="1">
    <citation type="submission" date="2019-08" db="EMBL/GenBank/DDBJ databases">
        <title>Genomes of Subsaximicrobium wynnwilliamsii strains.</title>
        <authorList>
            <person name="Bowman J.P."/>
        </authorList>
    </citation>
    <scope>NUCLEOTIDE SEQUENCE [LARGE SCALE GENOMIC DNA]</scope>
    <source>
        <strain evidence="4 5">2-80-2</strain>
    </source>
</reference>
<dbReference type="InterPro" id="IPR022409">
    <property type="entry name" value="PKD/Chitinase_dom"/>
</dbReference>
<dbReference type="CDD" id="cd00146">
    <property type="entry name" value="PKD"/>
    <property type="match status" value="1"/>
</dbReference>
<dbReference type="InterPro" id="IPR000601">
    <property type="entry name" value="PKD_dom"/>
</dbReference>
<comment type="caution">
    <text evidence="4">The sequence shown here is derived from an EMBL/GenBank/DDBJ whole genome shotgun (WGS) entry which is preliminary data.</text>
</comment>
<keyword evidence="2" id="KW-0732">Signal</keyword>
<evidence type="ECO:0000259" key="3">
    <source>
        <dbReference type="PROSITE" id="PS50093"/>
    </source>
</evidence>
<proteinExistence type="predicted"/>
<dbReference type="RefSeq" id="WP_147085427.1">
    <property type="nucleotide sequence ID" value="NZ_VORM01000004.1"/>
</dbReference>
<sequence length="1325" mass="137811">MKKQILLFLVLLSILCAHGQDISMQDGTFNQCQDRFFDSGGEFGNYTSNENFALTICPNNAGDVIELSFTTFNTQLVDVMTIYDGADNTAPSLGSYSGINSPLIVEASSPSGCLTIEFVSNATGVTIGWAADIACLTPCQDIVANLDSTNPGFDVNNIVVADVDEVITFNGSGAFSVNGSGATYLWDFGDGNTGSGATATHQYATAGVYDITLTITDTNPAGCSSTNAIDLTAQIGASGPGNPYVNAGDDVVIDCADDCAEISAEFLEIGETNTYTVSQIPFVPPFPFQGLSNPLNPNIDDAWSSVDNLPFDFCFFNNIRTQFQVGSNGVISFDVDPSDNSNEYGFTQTLPNNSNTTLSEANIFTPCHDINPAVGSSEEIGWEIIGTAPNRVLAVSFYNVPLYSCTNLVATHMAVFYETTNVIDIYIKDKPFCASWNNGNAVVGIQNDAGTIAFVPPNRNTGQWSTTDEAWRFTPSGQSITDFAWLDESGTVIATTPTFEVCPATQATYTAQVTYINCNGDEVIVTDDVVVSKDTPFDVELGPDQQLCEGDPDVILDADIASPTAQYIWFLDGIFITGEESPTLTVASPNSGVYSVQVTDQSCALLSEVEVSFNGVPDTAFSLSPNCNGALATILGNTGGTFTFNPAATDGANIDAITGEITNTTSGASYTVEYSIAGLCPSSSTQNVTITDLDNTSFTLTATCDGAIATIDGNSGGVFTFNPLPADGAMIDAATGTITGGTFGTVYTVQYATSGVCASSSTETVSIVPADDPAFSLQPNCDGATATISGDTGGTFTFNPVPTDAATIDASTGTVSNAVPDATYTVEYTTAGPCVQTAQQSITVFSAEDASFTYTPSCDNAIATITGDLGGSFAFDSNSPSDGAVLDAVTGEITNPVSGETYAVNYSSSGNCPETTTVSVTILPQDDSSFTIAPTCDGATTTITGLVGGTFSLNPVPTDGTIINTSSGTVTGGAYATEYTISYTTNGACPTTTTQSFTVFSQPIIFDPTPLEVCDDGVPDGLTSIDLSMKNSEVTGNNPGYTVSYHKDQADADSDTDALPVPYTNEANGQVVFVRVEDNTTSCHATTSLVLTVQQAPVANDPAPLEYCDPDSDGFGVFDLTLRDAEITGGVAGLEVSYHETFADAQNGVNAVGSPYSNIVAGTQVLHARVESATVATGCATLVELVLIVNPTPAVPAEISDYVLCDSDADGVSQFDLGTKEAEITGSQPTLAADLDLILTYHLSAADALSGNDAISNVGNYTNTGNPQTIFVRLEGESNGCADTGSFEIRVDLPPVAVLPAPLQLCDDGVADGVTVFDLSVRDSE</sequence>
<dbReference type="InterPro" id="IPR000859">
    <property type="entry name" value="CUB_dom"/>
</dbReference>
<dbReference type="InterPro" id="IPR013783">
    <property type="entry name" value="Ig-like_fold"/>
</dbReference>
<evidence type="ECO:0000313" key="5">
    <source>
        <dbReference type="Proteomes" id="UP000321578"/>
    </source>
</evidence>
<gene>
    <name evidence="4" type="ORF">ESY86_04570</name>
</gene>
<dbReference type="InterPro" id="IPR035914">
    <property type="entry name" value="Sperma_CUB_dom_sf"/>
</dbReference>
<protein>
    <submittedName>
        <fullName evidence="4">PKD domain-containing protein</fullName>
    </submittedName>
</protein>